<evidence type="ECO:0000259" key="6">
    <source>
        <dbReference type="Pfam" id="PF04127"/>
    </source>
</evidence>
<gene>
    <name evidence="3" type="primary">coaBC</name>
    <name evidence="7" type="ORF">NZ47_04685</name>
</gene>
<feature type="binding site" evidence="3">
    <location>
        <position position="288"/>
    </location>
    <ligand>
        <name>CTP</name>
        <dbReference type="ChEBI" id="CHEBI:37563"/>
    </ligand>
</feature>
<dbReference type="InterPro" id="IPR003382">
    <property type="entry name" value="Flavoprotein"/>
</dbReference>
<keyword evidence="8" id="KW-1185">Reference proteome</keyword>
<dbReference type="Proteomes" id="UP000030993">
    <property type="component" value="Unassembled WGS sequence"/>
</dbReference>
<keyword evidence="3 4" id="KW-0288">FMN</keyword>
<dbReference type="SUPFAM" id="SSF52507">
    <property type="entry name" value="Homo-oligomeric flavin-containing Cys decarboxylases, HFCD"/>
    <property type="match status" value="1"/>
</dbReference>
<keyword evidence="3" id="KW-0511">Multifunctional enzyme</keyword>
<keyword evidence="3 4" id="KW-0285">Flavoprotein</keyword>
<dbReference type="GO" id="GO:0004633">
    <property type="term" value="F:phosphopantothenoylcysteine decarboxylase activity"/>
    <property type="evidence" value="ECO:0007669"/>
    <property type="project" value="UniProtKB-UniRule"/>
</dbReference>
<sequence>MLKDKNVILGVTGGIAAYKSVDLASRLRKAGANVHVIMTKGAQNFVTPLTFREITGNPVTTTMWGEVTNHNVEHIALANLADLVIVAPATANFIAKCAIGMADDMLTTTLLATKAPIFFAPAMNSNMYENQLTQKNIDVLIESGWNFIPPESGHLACGTDGVGRMPEPADIVDFVRFTMAFAADMLGIKVLVTAAGTYEPIDPVRYIGNRSSGKMGYAIAEAAKKRGAEVILVSGPSALTPPDGVEFIGVESAAEMRDAVMEHFSEADMVIKAAAVADYRVRNVSDQKIKKNDEELNLVLEKNPDILKELGEKKRAGQILVGFAAETQNLLEYAKAKLEKKNLDMIVANDVSRKDAGFNTDTNVVKLLYRNGAIEELPIMTKHKLADELLNRVLKIKY</sequence>
<evidence type="ECO:0000256" key="2">
    <source>
        <dbReference type="ARBA" id="ARBA00023239"/>
    </source>
</evidence>
<comment type="cofactor">
    <cofactor evidence="3">
        <name>Mg(2+)</name>
        <dbReference type="ChEBI" id="CHEBI:18420"/>
    </cofactor>
</comment>
<dbReference type="PANTHER" id="PTHR14359:SF6">
    <property type="entry name" value="PHOSPHOPANTOTHENOYLCYSTEINE DECARBOXYLASE"/>
    <property type="match status" value="1"/>
</dbReference>
<dbReference type="GO" id="GO:0015941">
    <property type="term" value="P:pantothenate catabolic process"/>
    <property type="evidence" value="ECO:0007669"/>
    <property type="project" value="InterPro"/>
</dbReference>
<protein>
    <recommendedName>
        <fullName evidence="3">Coenzyme A biosynthesis bifunctional protein CoaBC</fullName>
    </recommendedName>
    <alternativeName>
        <fullName evidence="3">DNA/pantothenate metabolism flavoprotein</fullName>
    </alternativeName>
    <alternativeName>
        <fullName evidence="3">Phosphopantothenoylcysteine synthetase/decarboxylase</fullName>
        <shortName evidence="3">PPCS-PPCDC</shortName>
    </alternativeName>
    <domain>
        <recommendedName>
            <fullName evidence="3">Phosphopantothenoylcysteine decarboxylase</fullName>
            <shortName evidence="3">PPC decarboxylase</shortName>
            <shortName evidence="3">PPC-DC</shortName>
            <ecNumber evidence="3">4.1.1.36</ecNumber>
        </recommendedName>
        <alternativeName>
            <fullName evidence="3">CoaC</fullName>
        </alternativeName>
    </domain>
    <domain>
        <recommendedName>
            <fullName evidence="3">Phosphopantothenate--cysteine ligase</fullName>
            <ecNumber evidence="3">6.3.2.5</ecNumber>
        </recommendedName>
        <alternativeName>
            <fullName evidence="3">CoaB</fullName>
        </alternativeName>
        <alternativeName>
            <fullName evidence="3">Phosphopantothenoylcysteine synthetase</fullName>
            <shortName evidence="3">PPC synthetase</shortName>
            <shortName evidence="3">PPC-S</shortName>
        </alternativeName>
    </domain>
</protein>
<feature type="domain" description="Flavoprotein" evidence="5">
    <location>
        <begin position="5"/>
        <end position="175"/>
    </location>
</feature>
<dbReference type="GO" id="GO:0015937">
    <property type="term" value="P:coenzyme A biosynthetic process"/>
    <property type="evidence" value="ECO:0007669"/>
    <property type="project" value="UniProtKB-UniRule"/>
</dbReference>
<organism evidence="7 8">
    <name type="scientific">Anaerovibrio lipolyticus</name>
    <dbReference type="NCBI Taxonomy" id="82374"/>
    <lineage>
        <taxon>Bacteria</taxon>
        <taxon>Bacillati</taxon>
        <taxon>Bacillota</taxon>
        <taxon>Negativicutes</taxon>
        <taxon>Selenomonadales</taxon>
        <taxon>Selenomonadaceae</taxon>
        <taxon>Anaerovibrio</taxon>
    </lineage>
</organism>
<evidence type="ECO:0000256" key="4">
    <source>
        <dbReference type="RuleBase" id="RU364078"/>
    </source>
</evidence>
<feature type="region of interest" description="Phosphopantothenate--cysteine ligase" evidence="3">
    <location>
        <begin position="190"/>
        <end position="398"/>
    </location>
</feature>
<keyword evidence="1 3" id="KW-0210">Decarboxylase</keyword>
<comment type="pathway">
    <text evidence="3 4">Cofactor biosynthesis; coenzyme A biosynthesis; CoA from (R)-pantothenate: step 2/5.</text>
</comment>
<reference evidence="7 8" key="1">
    <citation type="journal article" date="2013" name="PLoS ONE">
        <title>Identification and characterization of three novel lipases belonging to families II and V from Anaerovibrio lipolyticus 5ST.</title>
        <authorList>
            <person name="Prive F."/>
            <person name="Kaderbhai N.N."/>
            <person name="Girdwood S."/>
            <person name="Worgan H.J."/>
            <person name="Pinloche E."/>
            <person name="Scollan N.D."/>
            <person name="Huws S.A."/>
            <person name="Newbold C.J."/>
        </authorList>
    </citation>
    <scope>NUCLEOTIDE SEQUENCE [LARGE SCALE GENOMIC DNA]</scope>
    <source>
        <strain evidence="7 8">5S</strain>
    </source>
</reference>
<dbReference type="InterPro" id="IPR036551">
    <property type="entry name" value="Flavin_trans-like"/>
</dbReference>
<comment type="caution">
    <text evidence="3">Lacks conserved residue(s) required for the propagation of feature annotation.</text>
</comment>
<dbReference type="Pfam" id="PF04127">
    <property type="entry name" value="DFP"/>
    <property type="match status" value="1"/>
</dbReference>
<comment type="function">
    <text evidence="3">Catalyzes two sequential steps in the biosynthesis of coenzyme A. In the first step cysteine is conjugated to 4'-phosphopantothenate to form 4-phosphopantothenoylcysteine. In the second step the latter compound is decarboxylated to form 4'-phosphopantotheine.</text>
</comment>
<evidence type="ECO:0000259" key="5">
    <source>
        <dbReference type="Pfam" id="PF02441"/>
    </source>
</evidence>
<keyword evidence="3 4" id="KW-0436">Ligase</keyword>
<dbReference type="GO" id="GO:0071513">
    <property type="term" value="C:phosphopantothenoylcysteine decarboxylase complex"/>
    <property type="evidence" value="ECO:0007669"/>
    <property type="project" value="TreeGrafter"/>
</dbReference>
<dbReference type="UniPathway" id="UPA00241">
    <property type="reaction ID" value="UER00353"/>
</dbReference>
<comment type="catalytic activity">
    <reaction evidence="3 4">
        <text>(R)-4'-phosphopantothenate + L-cysteine + CTP = N-[(R)-4-phosphopantothenoyl]-L-cysteine + CMP + diphosphate + H(+)</text>
        <dbReference type="Rhea" id="RHEA:19397"/>
        <dbReference type="ChEBI" id="CHEBI:10986"/>
        <dbReference type="ChEBI" id="CHEBI:15378"/>
        <dbReference type="ChEBI" id="CHEBI:33019"/>
        <dbReference type="ChEBI" id="CHEBI:35235"/>
        <dbReference type="ChEBI" id="CHEBI:37563"/>
        <dbReference type="ChEBI" id="CHEBI:59458"/>
        <dbReference type="ChEBI" id="CHEBI:60377"/>
        <dbReference type="EC" id="6.3.2.5"/>
    </reaction>
</comment>
<comment type="similarity">
    <text evidence="3 4">In the C-terminal section; belongs to the PPC synthetase family.</text>
</comment>
<evidence type="ECO:0000256" key="3">
    <source>
        <dbReference type="HAMAP-Rule" id="MF_02225"/>
    </source>
</evidence>
<dbReference type="AlphaFoldDB" id="A0A0B2JVU4"/>
<comment type="similarity">
    <text evidence="3 4">In the N-terminal section; belongs to the HFCD (homo-oligomeric flavin containing Cys decarboxylase) superfamily.</text>
</comment>
<feature type="binding site" evidence="3">
    <location>
        <position position="337"/>
    </location>
    <ligand>
        <name>CTP</name>
        <dbReference type="ChEBI" id="CHEBI:37563"/>
    </ligand>
</feature>
<comment type="caution">
    <text evidence="7">The sequence shown here is derived from an EMBL/GenBank/DDBJ whole genome shotgun (WGS) entry which is preliminary data.</text>
</comment>
<proteinExistence type="inferred from homology"/>
<comment type="pathway">
    <text evidence="3 4">Cofactor biosynthesis; coenzyme A biosynthesis; CoA from (R)-pantothenate: step 3/5.</text>
</comment>
<dbReference type="SUPFAM" id="SSF102645">
    <property type="entry name" value="CoaB-like"/>
    <property type="match status" value="1"/>
</dbReference>
<dbReference type="GO" id="GO:0046872">
    <property type="term" value="F:metal ion binding"/>
    <property type="evidence" value="ECO:0007669"/>
    <property type="project" value="UniProtKB-KW"/>
</dbReference>
<name>A0A0B2JVU4_9FIRM</name>
<dbReference type="GO" id="GO:0010181">
    <property type="term" value="F:FMN binding"/>
    <property type="evidence" value="ECO:0007669"/>
    <property type="project" value="UniProtKB-UniRule"/>
</dbReference>
<dbReference type="InterPro" id="IPR007085">
    <property type="entry name" value="DNA/pantothenate-metab_flavo_C"/>
</dbReference>
<dbReference type="InterPro" id="IPR005252">
    <property type="entry name" value="CoaBC"/>
</dbReference>
<comment type="catalytic activity">
    <reaction evidence="3 4">
        <text>N-[(R)-4-phosphopantothenoyl]-L-cysteine + H(+) = (R)-4'-phosphopantetheine + CO2</text>
        <dbReference type="Rhea" id="RHEA:16793"/>
        <dbReference type="ChEBI" id="CHEBI:15378"/>
        <dbReference type="ChEBI" id="CHEBI:16526"/>
        <dbReference type="ChEBI" id="CHEBI:59458"/>
        <dbReference type="ChEBI" id="CHEBI:61723"/>
        <dbReference type="EC" id="4.1.1.36"/>
    </reaction>
</comment>
<dbReference type="InterPro" id="IPR035929">
    <property type="entry name" value="CoaB-like_sf"/>
</dbReference>
<dbReference type="Gene3D" id="3.40.50.1950">
    <property type="entry name" value="Flavin prenyltransferase-like"/>
    <property type="match status" value="1"/>
</dbReference>
<feature type="domain" description="DNA/pantothenate metabolism flavoprotein C-terminal" evidence="6">
    <location>
        <begin position="187"/>
        <end position="395"/>
    </location>
</feature>
<dbReference type="STRING" id="82374.NZ47_04685"/>
<dbReference type="EMBL" id="JSCE01000091">
    <property type="protein sequence ID" value="KHM52475.1"/>
    <property type="molecule type" value="Genomic_DNA"/>
</dbReference>
<keyword evidence="2 3" id="KW-0456">Lyase</keyword>
<accession>A0A0B2JVU4</accession>
<dbReference type="GO" id="GO:0004632">
    <property type="term" value="F:phosphopantothenate--cysteine ligase activity"/>
    <property type="evidence" value="ECO:0007669"/>
    <property type="project" value="UniProtKB-UniRule"/>
</dbReference>
<keyword evidence="3" id="KW-0479">Metal-binding</keyword>
<dbReference type="Gene3D" id="3.40.50.10300">
    <property type="entry name" value="CoaB-like"/>
    <property type="match status" value="1"/>
</dbReference>
<feature type="active site" description="Proton donor" evidence="3">
    <location>
        <position position="157"/>
    </location>
</feature>
<dbReference type="HAMAP" id="MF_02225">
    <property type="entry name" value="CoaBC"/>
    <property type="match status" value="1"/>
</dbReference>
<dbReference type="Pfam" id="PF02441">
    <property type="entry name" value="Flavoprotein"/>
    <property type="match status" value="1"/>
</dbReference>
<dbReference type="EC" id="6.3.2.5" evidence="3"/>
<evidence type="ECO:0000313" key="7">
    <source>
        <dbReference type="EMBL" id="KHM52475.1"/>
    </source>
</evidence>
<evidence type="ECO:0000313" key="8">
    <source>
        <dbReference type="Proteomes" id="UP000030993"/>
    </source>
</evidence>
<dbReference type="NCBIfam" id="TIGR00521">
    <property type="entry name" value="coaBC_dfp"/>
    <property type="match status" value="1"/>
</dbReference>
<feature type="binding site" evidence="3">
    <location>
        <begin position="304"/>
        <end position="307"/>
    </location>
    <ligand>
        <name>CTP</name>
        <dbReference type="ChEBI" id="CHEBI:37563"/>
    </ligand>
</feature>
<feature type="binding site" evidence="3">
    <location>
        <position position="278"/>
    </location>
    <ligand>
        <name>CTP</name>
        <dbReference type="ChEBI" id="CHEBI:37563"/>
    </ligand>
</feature>
<keyword evidence="3" id="KW-0460">Magnesium</keyword>
<dbReference type="PANTHER" id="PTHR14359">
    <property type="entry name" value="HOMO-OLIGOMERIC FLAVIN CONTAINING CYS DECARBOXYLASE FAMILY"/>
    <property type="match status" value="1"/>
</dbReference>
<comment type="function">
    <text evidence="4">Catalyzes two steps in the biosynthesis of coenzyme A. In the first step cysteine is conjugated to 4'-phosphopantothenate to form 4-phosphopantothenoylcysteine, in the latter compound is decarboxylated to form 4'-phosphopantotheine.</text>
</comment>
<dbReference type="eggNOG" id="COG0452">
    <property type="taxonomic scope" value="Bacteria"/>
</dbReference>
<feature type="binding site" evidence="3">
    <location>
        <position position="341"/>
    </location>
    <ligand>
        <name>CTP</name>
        <dbReference type="ChEBI" id="CHEBI:37563"/>
    </ligand>
</feature>
<dbReference type="EC" id="4.1.1.36" evidence="3"/>
<comment type="cofactor">
    <cofactor evidence="3">
        <name>FMN</name>
        <dbReference type="ChEBI" id="CHEBI:58210"/>
    </cofactor>
    <text evidence="3">Binds 1 FMN per subunit.</text>
</comment>
<dbReference type="RefSeq" id="WP_039206988.1">
    <property type="nucleotide sequence ID" value="NZ_JSCE01000091.1"/>
</dbReference>
<feature type="region of interest" description="Phosphopantothenoylcysteine decarboxylase" evidence="3">
    <location>
        <begin position="1"/>
        <end position="189"/>
    </location>
</feature>
<evidence type="ECO:0000256" key="1">
    <source>
        <dbReference type="ARBA" id="ARBA00022793"/>
    </source>
</evidence>
<feature type="binding site" evidence="3">
    <location>
        <position position="323"/>
    </location>
    <ligand>
        <name>CTP</name>
        <dbReference type="ChEBI" id="CHEBI:37563"/>
    </ligand>
</feature>